<dbReference type="EMBL" id="JAVRET010000042">
    <property type="protein sequence ID" value="MDT0411058.1"/>
    <property type="molecule type" value="Genomic_DNA"/>
</dbReference>
<protein>
    <submittedName>
        <fullName evidence="1">Uncharacterized protein</fullName>
    </submittedName>
</protein>
<dbReference type="RefSeq" id="WP_009062502.1">
    <property type="nucleotide sequence ID" value="NZ_JAVRET010000042.1"/>
</dbReference>
<name>A0ABU2R2X7_9ACTN</name>
<keyword evidence="2" id="KW-1185">Reference proteome</keyword>
<reference evidence="2" key="1">
    <citation type="submission" date="2023-07" db="EMBL/GenBank/DDBJ databases">
        <title>30 novel species of actinomycetes from the DSMZ collection.</title>
        <authorList>
            <person name="Nouioui I."/>
        </authorList>
    </citation>
    <scope>NUCLEOTIDE SEQUENCE [LARGE SCALE GENOMIC DNA]</scope>
    <source>
        <strain evidence="2">DSM 41979</strain>
    </source>
</reference>
<evidence type="ECO:0000313" key="2">
    <source>
        <dbReference type="Proteomes" id="UP001183610"/>
    </source>
</evidence>
<sequence length="132" mass="15125">MREFIALLSFAPAAAALWYLINPRPKKTPRRPGRHSAEFLAAARPEPHRFCVHHMDVTVPAHVLARTIRPRPDDLDPIRPYYRAWENDPSHTVRLRVIRERQRALVRAAIGAPDSPVYRYENDQFAAVGVTA</sequence>
<comment type="caution">
    <text evidence="1">The sequence shown here is derived from an EMBL/GenBank/DDBJ whole genome shotgun (WGS) entry which is preliminary data.</text>
</comment>
<proteinExistence type="predicted"/>
<gene>
    <name evidence="1" type="ORF">RM698_18635</name>
</gene>
<dbReference type="Proteomes" id="UP001183610">
    <property type="component" value="Unassembled WGS sequence"/>
</dbReference>
<organism evidence="1 2">
    <name type="scientific">Streptomyces evansiae</name>
    <dbReference type="NCBI Taxonomy" id="3075535"/>
    <lineage>
        <taxon>Bacteria</taxon>
        <taxon>Bacillati</taxon>
        <taxon>Actinomycetota</taxon>
        <taxon>Actinomycetes</taxon>
        <taxon>Kitasatosporales</taxon>
        <taxon>Streptomycetaceae</taxon>
        <taxon>Streptomyces</taxon>
    </lineage>
</organism>
<evidence type="ECO:0000313" key="1">
    <source>
        <dbReference type="EMBL" id="MDT0411058.1"/>
    </source>
</evidence>
<accession>A0ABU2R2X7</accession>